<evidence type="ECO:0000313" key="2">
    <source>
        <dbReference type="Proteomes" id="UP000095283"/>
    </source>
</evidence>
<evidence type="ECO:0000259" key="1">
    <source>
        <dbReference type="Pfam" id="PF17921"/>
    </source>
</evidence>
<dbReference type="Gene3D" id="1.10.340.70">
    <property type="match status" value="1"/>
</dbReference>
<dbReference type="Proteomes" id="UP000095283">
    <property type="component" value="Unplaced"/>
</dbReference>
<dbReference type="InterPro" id="IPR041588">
    <property type="entry name" value="Integrase_H2C2"/>
</dbReference>
<dbReference type="WBParaSite" id="Hba_13117">
    <property type="protein sequence ID" value="Hba_13117"/>
    <property type="gene ID" value="Hba_13117"/>
</dbReference>
<reference evidence="3" key="1">
    <citation type="submission" date="2016-11" db="UniProtKB">
        <authorList>
            <consortium name="WormBaseParasite"/>
        </authorList>
    </citation>
    <scope>IDENTIFICATION</scope>
</reference>
<sequence length="320" mass="36993">MQSTSQMFDSVGDDGYGGMDPVLYDCIIHYKKTGQYPSFIDAHQKTNRNAQFHWRNRCMRYVVADNDMLVYVVQNTGRTRVVVRRGEVKTAIKFIHDRHGHAGQKVTQAAVARRLYWTGIHRDVAKYILECQYCRTRREMRKPPMFGGEIVEQNTANSPFSIDESLVVDRLMLNLPESNALFLFFHVPTQMFEYVDEDLEPYEEVVLEDMDDNLLFDQADDHFSSDKIGADNYLIFLYSSHILAENVEVGAEELIDGNDIVDVKPLSDEHPSVEESSATCSITQKSTRFSKRRPQIEETCIILSKLCKILIFNVFLRIYF</sequence>
<dbReference type="Pfam" id="PF17921">
    <property type="entry name" value="Integrase_H2C2"/>
    <property type="match status" value="1"/>
</dbReference>
<evidence type="ECO:0000313" key="3">
    <source>
        <dbReference type="WBParaSite" id="Hba_13117"/>
    </source>
</evidence>
<feature type="domain" description="Integrase zinc-binding" evidence="1">
    <location>
        <begin position="86"/>
        <end position="138"/>
    </location>
</feature>
<proteinExistence type="predicted"/>
<organism evidence="2 3">
    <name type="scientific">Heterorhabditis bacteriophora</name>
    <name type="common">Entomopathogenic nematode worm</name>
    <dbReference type="NCBI Taxonomy" id="37862"/>
    <lineage>
        <taxon>Eukaryota</taxon>
        <taxon>Metazoa</taxon>
        <taxon>Ecdysozoa</taxon>
        <taxon>Nematoda</taxon>
        <taxon>Chromadorea</taxon>
        <taxon>Rhabditida</taxon>
        <taxon>Rhabditina</taxon>
        <taxon>Rhabditomorpha</taxon>
        <taxon>Strongyloidea</taxon>
        <taxon>Heterorhabditidae</taxon>
        <taxon>Heterorhabditis</taxon>
    </lineage>
</organism>
<protein>
    <submittedName>
        <fullName evidence="3">Integrase_H2C2 domain-containing protein</fullName>
    </submittedName>
</protein>
<keyword evidence="2" id="KW-1185">Reference proteome</keyword>
<name>A0A1I7X684_HETBA</name>
<accession>A0A1I7X684</accession>
<dbReference type="AlphaFoldDB" id="A0A1I7X684"/>